<keyword evidence="1" id="KW-0813">Transport</keyword>
<dbReference type="InterPro" id="IPR017871">
    <property type="entry name" value="ABC_transporter-like_CS"/>
</dbReference>
<dbReference type="GO" id="GO:0016887">
    <property type="term" value="F:ATP hydrolysis activity"/>
    <property type="evidence" value="ECO:0007669"/>
    <property type="project" value="InterPro"/>
</dbReference>
<dbReference type="Gene3D" id="3.40.50.300">
    <property type="entry name" value="P-loop containing nucleotide triphosphate hydrolases"/>
    <property type="match status" value="2"/>
</dbReference>
<sequence length="517" mass="55332">MTETSSMAPAQAEPGSETLAVRASGVDRAFGGVQALRDASFAARPGEIHALAGENGAGKSTLIKVLCGLIKADKGTVEIFGTEVSRVVEPAARRRMGVATAFQELSLLPDLTVAENLLLQDPPRGRLGLVQRRRLAPAAEEILNRYGVDDIDPRATAADLSVAQRQVVELVRVLAGEPRVVILDEPTAALADRQVDWLAGHMRRLRDAGSCVIFTSHRWREIESLADRVTVFRNGTHVATRDTLSEAEAVTLMSGRSFAGAYPQITTEPTDDNALSVTNLHSGRLAGVDFDLRRGEILGVGGLAGQGQRDLFLSLFGAQRVRRGTIAVDGKAVTIRSPKDAIRAGVGIAYVPEDRKAEGLFLPLSIRDNIAAATLSRRATAGFVNRGKERAVVKSIVDQLNIGAGRSTNRAADTLSGGNQQKVVMARWLLTEARILLLFDVTRGVDAATKHDIYELVGTLAAQGRAILYYSSETEEIAHLCHRVLVLREGRVAAELAGPVGDAERIVAASIKEGQDA</sequence>
<proteinExistence type="predicted"/>
<feature type="domain" description="ABC transporter" evidence="5">
    <location>
        <begin position="21"/>
        <end position="259"/>
    </location>
</feature>
<dbReference type="InterPro" id="IPR003439">
    <property type="entry name" value="ABC_transporter-like_ATP-bd"/>
</dbReference>
<dbReference type="PROSITE" id="PS50893">
    <property type="entry name" value="ABC_TRANSPORTER_2"/>
    <property type="match status" value="2"/>
</dbReference>
<evidence type="ECO:0000256" key="1">
    <source>
        <dbReference type="ARBA" id="ARBA00022448"/>
    </source>
</evidence>
<feature type="domain" description="ABC transporter" evidence="5">
    <location>
        <begin position="270"/>
        <end position="514"/>
    </location>
</feature>
<dbReference type="GO" id="GO:0005524">
    <property type="term" value="F:ATP binding"/>
    <property type="evidence" value="ECO:0007669"/>
    <property type="project" value="UniProtKB-KW"/>
</dbReference>
<dbReference type="InterPro" id="IPR003593">
    <property type="entry name" value="AAA+_ATPase"/>
</dbReference>
<evidence type="ECO:0000313" key="6">
    <source>
        <dbReference type="EMBL" id="SDZ67420.1"/>
    </source>
</evidence>
<dbReference type="Proteomes" id="UP000199632">
    <property type="component" value="Unassembled WGS sequence"/>
</dbReference>
<evidence type="ECO:0000313" key="7">
    <source>
        <dbReference type="Proteomes" id="UP000199632"/>
    </source>
</evidence>
<dbReference type="AlphaFoldDB" id="A0A1H3UYA3"/>
<keyword evidence="3" id="KW-0547">Nucleotide-binding</keyword>
<name>A0A1H3UYA3_9ACTN</name>
<keyword evidence="7" id="KW-1185">Reference proteome</keyword>
<dbReference type="EMBL" id="FNQB01000007">
    <property type="protein sequence ID" value="SDZ67420.1"/>
    <property type="molecule type" value="Genomic_DNA"/>
</dbReference>
<protein>
    <submittedName>
        <fullName evidence="6">Monosaccharide ABC transporter ATP-binding protein, CUT2 family</fullName>
    </submittedName>
</protein>
<dbReference type="Pfam" id="PF00005">
    <property type="entry name" value="ABC_tran"/>
    <property type="match status" value="2"/>
</dbReference>
<dbReference type="SMART" id="SM00382">
    <property type="entry name" value="AAA"/>
    <property type="match status" value="1"/>
</dbReference>
<evidence type="ECO:0000256" key="3">
    <source>
        <dbReference type="ARBA" id="ARBA00022741"/>
    </source>
</evidence>
<accession>A0A1H3UYA3</accession>
<dbReference type="PROSITE" id="PS00211">
    <property type="entry name" value="ABC_TRANSPORTER_1"/>
    <property type="match status" value="1"/>
</dbReference>
<organism evidence="6 7">
    <name type="scientific">Asanoa ishikariensis</name>
    <dbReference type="NCBI Taxonomy" id="137265"/>
    <lineage>
        <taxon>Bacteria</taxon>
        <taxon>Bacillati</taxon>
        <taxon>Actinomycetota</taxon>
        <taxon>Actinomycetes</taxon>
        <taxon>Micromonosporales</taxon>
        <taxon>Micromonosporaceae</taxon>
        <taxon>Asanoa</taxon>
    </lineage>
</organism>
<dbReference type="RefSeq" id="WP_204083041.1">
    <property type="nucleotide sequence ID" value="NZ_BOND01000034.1"/>
</dbReference>
<evidence type="ECO:0000256" key="4">
    <source>
        <dbReference type="ARBA" id="ARBA00022840"/>
    </source>
</evidence>
<keyword evidence="4 6" id="KW-0067">ATP-binding</keyword>
<dbReference type="InterPro" id="IPR050107">
    <property type="entry name" value="ABC_carbohydrate_import_ATPase"/>
</dbReference>
<gene>
    <name evidence="6" type="ORF">SAMN05421684_8435</name>
</gene>
<dbReference type="SUPFAM" id="SSF52540">
    <property type="entry name" value="P-loop containing nucleoside triphosphate hydrolases"/>
    <property type="match status" value="2"/>
</dbReference>
<dbReference type="InterPro" id="IPR027417">
    <property type="entry name" value="P-loop_NTPase"/>
</dbReference>
<reference evidence="7" key="1">
    <citation type="submission" date="2016-10" db="EMBL/GenBank/DDBJ databases">
        <authorList>
            <person name="Varghese N."/>
            <person name="Submissions S."/>
        </authorList>
    </citation>
    <scope>NUCLEOTIDE SEQUENCE [LARGE SCALE GENOMIC DNA]</scope>
    <source>
        <strain evidence="7">DSM 44718</strain>
    </source>
</reference>
<keyword evidence="2" id="KW-0677">Repeat</keyword>
<dbReference type="CDD" id="cd03216">
    <property type="entry name" value="ABC_Carb_Monos_I"/>
    <property type="match status" value="1"/>
</dbReference>
<dbReference type="PANTHER" id="PTHR43790:SF9">
    <property type="entry name" value="GALACTOFURANOSE TRANSPORTER ATP-BINDING PROTEIN YTFR"/>
    <property type="match status" value="1"/>
</dbReference>
<dbReference type="CDD" id="cd03215">
    <property type="entry name" value="ABC_Carb_Monos_II"/>
    <property type="match status" value="1"/>
</dbReference>
<dbReference type="STRING" id="137265.SAMN05421684_8435"/>
<dbReference type="PANTHER" id="PTHR43790">
    <property type="entry name" value="CARBOHYDRATE TRANSPORT ATP-BINDING PROTEIN MG119-RELATED"/>
    <property type="match status" value="1"/>
</dbReference>
<evidence type="ECO:0000259" key="5">
    <source>
        <dbReference type="PROSITE" id="PS50893"/>
    </source>
</evidence>
<evidence type="ECO:0000256" key="2">
    <source>
        <dbReference type="ARBA" id="ARBA00022737"/>
    </source>
</evidence>